<dbReference type="VEuPathDB" id="AmoebaDB:KM1_223880"/>
<dbReference type="PANTHER" id="PTHR11006:SF53">
    <property type="entry name" value="PROTEIN ARGININE N-METHYLTRANSFERASE 3"/>
    <property type="match status" value="1"/>
</dbReference>
<keyword evidence="3" id="KW-0949">S-adenosyl-L-methionine</keyword>
<dbReference type="SUPFAM" id="SSF53335">
    <property type="entry name" value="S-adenosyl-L-methionine-dependent methyltransferases"/>
    <property type="match status" value="1"/>
</dbReference>
<dbReference type="GO" id="GO:0032259">
    <property type="term" value="P:methylation"/>
    <property type="evidence" value="ECO:0007669"/>
    <property type="project" value="UniProtKB-KW"/>
</dbReference>
<reference evidence="5 6" key="1">
    <citation type="submission" date="2016-05" db="EMBL/GenBank/DDBJ databases">
        <title>First whole genome sequencing of Entamoeba histolytica HM1:IMSS-clone-6.</title>
        <authorList>
            <person name="Mukherjee Avik.K."/>
            <person name="Izumyama S."/>
            <person name="Nakada-Tsukui K."/>
            <person name="Nozaki T."/>
        </authorList>
    </citation>
    <scope>NUCLEOTIDE SEQUENCE [LARGE SCALE GENOMIC DNA]</scope>
    <source>
        <strain evidence="5 6">HM1:IMSS clone 6</strain>
    </source>
</reference>
<evidence type="ECO:0000313" key="5">
    <source>
        <dbReference type="EMBL" id="GAT93274.1"/>
    </source>
</evidence>
<evidence type="ECO:0000259" key="4">
    <source>
        <dbReference type="Pfam" id="PF22528"/>
    </source>
</evidence>
<dbReference type="Pfam" id="PF22528">
    <property type="entry name" value="PRMT_C"/>
    <property type="match status" value="1"/>
</dbReference>
<dbReference type="VEuPathDB" id="AmoebaDB:EHI5A_172570"/>
<dbReference type="SMR" id="A0A5K1VM73"/>
<dbReference type="GO" id="GO:0042054">
    <property type="term" value="F:histone methyltransferase activity"/>
    <property type="evidence" value="ECO:0007669"/>
    <property type="project" value="TreeGrafter"/>
</dbReference>
<accession>A0A5K1VM73</accession>
<dbReference type="Gene3D" id="2.70.160.11">
    <property type="entry name" value="Hnrnp arginine n-methyltransferase1"/>
    <property type="match status" value="1"/>
</dbReference>
<evidence type="ECO:0000256" key="1">
    <source>
        <dbReference type="ARBA" id="ARBA00022603"/>
    </source>
</evidence>
<dbReference type="GO" id="GO:0016274">
    <property type="term" value="F:protein-arginine N-methyltransferase activity"/>
    <property type="evidence" value="ECO:0007669"/>
    <property type="project" value="InterPro"/>
</dbReference>
<comment type="caution">
    <text evidence="5">The sequence shown here is derived from an EMBL/GenBank/DDBJ whole genome shotgun (WGS) entry which is preliminary data.</text>
</comment>
<gene>
    <name evidence="5" type="ORF">CL6EHI_159180</name>
</gene>
<evidence type="ECO:0000313" key="6">
    <source>
        <dbReference type="Proteomes" id="UP000078387"/>
    </source>
</evidence>
<protein>
    <submittedName>
        <fullName evidence="5">Protein arginine n-methyltransferase putative</fullName>
    </submittedName>
</protein>
<dbReference type="VEuPathDB" id="AmoebaDB:EHI_159180"/>
<sequence>MKEMKRSLESSDNEVIQSPICIGLDDMSEELLEQFVPPPRQTIIPNKPLFLQELPIIHINEGMEPPWKSHEEYESLLYYSSQPYISHYKRLFKTGYVKNKTVLVIRCGFGKVALLAQKYGAKKVVAIDDRPVWKFFKNVVEKMEVTGIIVENKTAGEVRERFDIIICDWMGINLYYDSLLNEVIKCKRLLRNDGEIIPNIGRCYICGIGGLEYVDEKYDFWKNVYGYDMSILVKNVVCTAYIDYIDESKVITNHCLLYSVNSMTIQEIVKKTVTFKLSLKRPIPLVGFCTYFEADISNHRISTAPGTQTVWRQCCYLCPSPLNKCKIDDVIEGKFKMFQRETNQRWVVILQYNCEKRGYSGKYQYEF</sequence>
<dbReference type="Gene3D" id="3.40.50.150">
    <property type="entry name" value="Vaccinia Virus protein VP39"/>
    <property type="match status" value="1"/>
</dbReference>
<dbReference type="AlphaFoldDB" id="A0A5K1VM73"/>
<evidence type="ECO:0000256" key="3">
    <source>
        <dbReference type="ARBA" id="ARBA00022691"/>
    </source>
</evidence>
<dbReference type="Proteomes" id="UP000078387">
    <property type="component" value="Unassembled WGS sequence"/>
</dbReference>
<dbReference type="VEuPathDB" id="AmoebaDB:EHI7A_133950"/>
<keyword evidence="2 5" id="KW-0808">Transferase</keyword>
<dbReference type="GO" id="GO:0005634">
    <property type="term" value="C:nucleus"/>
    <property type="evidence" value="ECO:0007669"/>
    <property type="project" value="TreeGrafter"/>
</dbReference>
<keyword evidence="1 5" id="KW-0489">Methyltransferase</keyword>
<proteinExistence type="predicted"/>
<dbReference type="InterPro" id="IPR025799">
    <property type="entry name" value="Arg_MeTrfase"/>
</dbReference>
<dbReference type="VEuPathDB" id="AmoebaDB:EHI8A_149460"/>
<feature type="domain" description="Protein arginine N-methyltransferase" evidence="4">
    <location>
        <begin position="203"/>
        <end position="354"/>
    </location>
</feature>
<dbReference type="FunFam" id="3.40.50.150:FF:000558">
    <property type="entry name" value="Protein arginine N-methyltransferase, putative"/>
    <property type="match status" value="1"/>
</dbReference>
<dbReference type="PANTHER" id="PTHR11006">
    <property type="entry name" value="PROTEIN ARGININE N-METHYLTRANSFERASE"/>
    <property type="match status" value="1"/>
</dbReference>
<dbReference type="InterPro" id="IPR055135">
    <property type="entry name" value="PRMT_dom"/>
</dbReference>
<dbReference type="EMBL" id="BDEQ01000001">
    <property type="protein sequence ID" value="GAT93274.1"/>
    <property type="molecule type" value="Genomic_DNA"/>
</dbReference>
<dbReference type="OMA" id="EGIEPPW"/>
<name>A0A5K1VM73_ENTHI</name>
<evidence type="ECO:0000256" key="2">
    <source>
        <dbReference type="ARBA" id="ARBA00022679"/>
    </source>
</evidence>
<dbReference type="InterPro" id="IPR029063">
    <property type="entry name" value="SAM-dependent_MTases_sf"/>
</dbReference>
<dbReference type="CDD" id="cd02440">
    <property type="entry name" value="AdoMet_MTases"/>
    <property type="match status" value="1"/>
</dbReference>
<organism evidence="5 6">
    <name type="scientific">Entamoeba histolytica</name>
    <dbReference type="NCBI Taxonomy" id="5759"/>
    <lineage>
        <taxon>Eukaryota</taxon>
        <taxon>Amoebozoa</taxon>
        <taxon>Evosea</taxon>
        <taxon>Archamoebae</taxon>
        <taxon>Mastigamoebida</taxon>
        <taxon>Entamoebidae</taxon>
        <taxon>Entamoeba</taxon>
    </lineage>
</organism>